<proteinExistence type="predicted"/>
<feature type="domain" description="DUF4397" evidence="2">
    <location>
        <begin position="139"/>
        <end position="218"/>
    </location>
</feature>
<name>A0ABR9XCP7_9SPHI</name>
<dbReference type="EMBL" id="JADFFM010000001">
    <property type="protein sequence ID" value="MBE9664942.1"/>
    <property type="molecule type" value="Genomic_DNA"/>
</dbReference>
<dbReference type="Proteomes" id="UP000632774">
    <property type="component" value="Unassembled WGS sequence"/>
</dbReference>
<keyword evidence="1" id="KW-0732">Signal</keyword>
<feature type="signal peptide" evidence="1">
    <location>
        <begin position="1"/>
        <end position="21"/>
    </location>
</feature>
<accession>A0ABR9XCP7</accession>
<evidence type="ECO:0000313" key="3">
    <source>
        <dbReference type="EMBL" id="MBE9664942.1"/>
    </source>
</evidence>
<reference evidence="3 4" key="1">
    <citation type="submission" date="2020-10" db="EMBL/GenBank/DDBJ databases">
        <title>Mucilaginibacter mali sp. nov., isolated from rhizosphere soil of apple orchard.</title>
        <authorList>
            <person name="Lee J.-S."/>
            <person name="Kim H.S."/>
            <person name="Kim J.-S."/>
        </authorList>
    </citation>
    <scope>NUCLEOTIDE SEQUENCE [LARGE SCALE GENOMIC DNA]</scope>
    <source>
        <strain evidence="3 4">KCTC 23157</strain>
    </source>
</reference>
<keyword evidence="4" id="KW-1185">Reference proteome</keyword>
<gene>
    <name evidence="3" type="ORF">IRJ18_01130</name>
</gene>
<dbReference type="InterPro" id="IPR025510">
    <property type="entry name" value="DUF4397"/>
</dbReference>
<evidence type="ECO:0000313" key="4">
    <source>
        <dbReference type="Proteomes" id="UP000632774"/>
    </source>
</evidence>
<feature type="chain" id="PRO_5046579915" evidence="1">
    <location>
        <begin position="22"/>
        <end position="232"/>
    </location>
</feature>
<sequence length="232" mass="25122">MKLKNYRYPAILSLIVMAAWACNKSGDDAPVVGATSKLNVINAVTDIRAIDFYLNGVRQNTNSAIYLFNASGYNTVLTGEQQYQFKNDTLERAILADIKLNPAKADSSYTMILAGQQSKNNLATIFMSDYFPSDTSTKARVRFVQASPGTTSYDIFVGDTLSFKNQAYKAFTSFQKVGAGKKTVKVNVAGTTNNVFTGTIVLQKNSFYTVYTAGQQGGTGTNALGVSANLSR</sequence>
<dbReference type="RefSeq" id="WP_194104364.1">
    <property type="nucleotide sequence ID" value="NZ_JADFFM010000001.1"/>
</dbReference>
<organism evidence="3 4">
    <name type="scientific">Mucilaginibacter boryungensis</name>
    <dbReference type="NCBI Taxonomy" id="768480"/>
    <lineage>
        <taxon>Bacteria</taxon>
        <taxon>Pseudomonadati</taxon>
        <taxon>Bacteroidota</taxon>
        <taxon>Sphingobacteriia</taxon>
        <taxon>Sphingobacteriales</taxon>
        <taxon>Sphingobacteriaceae</taxon>
        <taxon>Mucilaginibacter</taxon>
    </lineage>
</organism>
<evidence type="ECO:0000259" key="2">
    <source>
        <dbReference type="Pfam" id="PF14344"/>
    </source>
</evidence>
<protein>
    <submittedName>
        <fullName evidence="3">DUF4397 domain-containing protein</fullName>
    </submittedName>
</protein>
<dbReference type="Pfam" id="PF14344">
    <property type="entry name" value="DUF4397"/>
    <property type="match status" value="1"/>
</dbReference>
<evidence type="ECO:0000256" key="1">
    <source>
        <dbReference type="SAM" id="SignalP"/>
    </source>
</evidence>
<comment type="caution">
    <text evidence="3">The sequence shown here is derived from an EMBL/GenBank/DDBJ whole genome shotgun (WGS) entry which is preliminary data.</text>
</comment>